<evidence type="ECO:0000313" key="4">
    <source>
        <dbReference type="Proteomes" id="UP000041254"/>
    </source>
</evidence>
<dbReference type="SMART" id="SM00271">
    <property type="entry name" value="DnaJ"/>
    <property type="match status" value="1"/>
</dbReference>
<dbReference type="VEuPathDB" id="CryptoDB:Vbra_5897"/>
<dbReference type="InterPro" id="IPR036869">
    <property type="entry name" value="J_dom_sf"/>
</dbReference>
<evidence type="ECO:0000313" key="3">
    <source>
        <dbReference type="EMBL" id="CEM13192.1"/>
    </source>
</evidence>
<organism evidence="3 4">
    <name type="scientific">Vitrella brassicaformis (strain CCMP3155)</name>
    <dbReference type="NCBI Taxonomy" id="1169540"/>
    <lineage>
        <taxon>Eukaryota</taxon>
        <taxon>Sar</taxon>
        <taxon>Alveolata</taxon>
        <taxon>Colpodellida</taxon>
        <taxon>Vitrellaceae</taxon>
        <taxon>Vitrella</taxon>
    </lineage>
</organism>
<dbReference type="Pfam" id="PF00226">
    <property type="entry name" value="DnaJ"/>
    <property type="match status" value="1"/>
</dbReference>
<dbReference type="InParanoid" id="A0A0G4FJC7"/>
<protein>
    <recommendedName>
        <fullName evidence="2">J domain-containing protein</fullName>
    </recommendedName>
</protein>
<dbReference type="PROSITE" id="PS50076">
    <property type="entry name" value="DNAJ_2"/>
    <property type="match status" value="1"/>
</dbReference>
<keyword evidence="4" id="KW-1185">Reference proteome</keyword>
<sequence>MSARARHCATLGLPANASEAEITKRYRRLSMKNHPDKGGDVEVQKALNVAYEALTKLPLPHSFDEDELQELRKVLHELRGELDAVKRRIEKSQEAGQELQKELLAATVDLDPQVWRADLQKRLQEERKAREREEEVEAAVAAFIDALHPTKAAATTTIIEGEEAAIGGTGCCGGSWGCWGFFKILRNPFGCCCPTAAR</sequence>
<dbReference type="OrthoDB" id="442087at2759"/>
<dbReference type="STRING" id="1169540.A0A0G4FJC7"/>
<accession>A0A0G4FJC7</accession>
<dbReference type="AlphaFoldDB" id="A0A0G4FJC7"/>
<dbReference type="InterPro" id="IPR001623">
    <property type="entry name" value="DnaJ_domain"/>
</dbReference>
<feature type="coiled-coil region" evidence="1">
    <location>
        <begin position="61"/>
        <end position="136"/>
    </location>
</feature>
<proteinExistence type="predicted"/>
<reference evidence="3 4" key="1">
    <citation type="submission" date="2014-11" db="EMBL/GenBank/DDBJ databases">
        <authorList>
            <person name="Zhu J."/>
            <person name="Qi W."/>
            <person name="Song R."/>
        </authorList>
    </citation>
    <scope>NUCLEOTIDE SEQUENCE [LARGE SCALE GENOMIC DNA]</scope>
</reference>
<dbReference type="Gene3D" id="1.10.287.110">
    <property type="entry name" value="DnaJ domain"/>
    <property type="match status" value="1"/>
</dbReference>
<evidence type="ECO:0000256" key="1">
    <source>
        <dbReference type="SAM" id="Coils"/>
    </source>
</evidence>
<keyword evidence="1" id="KW-0175">Coiled coil</keyword>
<feature type="domain" description="J" evidence="2">
    <location>
        <begin position="6"/>
        <end position="67"/>
    </location>
</feature>
<dbReference type="SUPFAM" id="SSF46565">
    <property type="entry name" value="Chaperone J-domain"/>
    <property type="match status" value="1"/>
</dbReference>
<evidence type="ECO:0000259" key="2">
    <source>
        <dbReference type="PROSITE" id="PS50076"/>
    </source>
</evidence>
<gene>
    <name evidence="3" type="ORF">Vbra_5897</name>
</gene>
<dbReference type="CDD" id="cd06257">
    <property type="entry name" value="DnaJ"/>
    <property type="match status" value="1"/>
</dbReference>
<dbReference type="EMBL" id="CDMY01000445">
    <property type="protein sequence ID" value="CEM13192.1"/>
    <property type="molecule type" value="Genomic_DNA"/>
</dbReference>
<dbReference type="Proteomes" id="UP000041254">
    <property type="component" value="Unassembled WGS sequence"/>
</dbReference>
<name>A0A0G4FJC7_VITBC</name>